<dbReference type="OrthoDB" id="1723750at2759"/>
<name>A0A1Y1II49_KLENI</name>
<dbReference type="InterPro" id="IPR029063">
    <property type="entry name" value="SAM-dependent_MTases_sf"/>
</dbReference>
<dbReference type="InterPro" id="IPR019410">
    <property type="entry name" value="Methyltransf_16"/>
</dbReference>
<protein>
    <submittedName>
        <fullName evidence="1">Uncharacterized protein</fullName>
    </submittedName>
</protein>
<evidence type="ECO:0000313" key="1">
    <source>
        <dbReference type="EMBL" id="GAQ90474.1"/>
    </source>
</evidence>
<dbReference type="PANTHER" id="PTHR14614:SF109">
    <property type="entry name" value="RIBOSOMAL LYSINE N-METHYLTRANSFERASE 5"/>
    <property type="match status" value="1"/>
</dbReference>
<dbReference type="Pfam" id="PF10294">
    <property type="entry name" value="Methyltransf_16"/>
    <property type="match status" value="1"/>
</dbReference>
<gene>
    <name evidence="1" type="ORF">KFL_006440010</name>
</gene>
<dbReference type="PANTHER" id="PTHR14614">
    <property type="entry name" value="HEPATOCELLULAR CARCINOMA-ASSOCIATED ANTIGEN"/>
    <property type="match status" value="1"/>
</dbReference>
<dbReference type="AlphaFoldDB" id="A0A1Y1II49"/>
<organism evidence="1 2">
    <name type="scientific">Klebsormidium nitens</name>
    <name type="common">Green alga</name>
    <name type="synonym">Ulothrix nitens</name>
    <dbReference type="NCBI Taxonomy" id="105231"/>
    <lineage>
        <taxon>Eukaryota</taxon>
        <taxon>Viridiplantae</taxon>
        <taxon>Streptophyta</taxon>
        <taxon>Klebsormidiophyceae</taxon>
        <taxon>Klebsormidiales</taxon>
        <taxon>Klebsormidiaceae</taxon>
        <taxon>Klebsormidium</taxon>
    </lineage>
</organism>
<dbReference type="STRING" id="105231.A0A1Y1II49"/>
<reference evidence="1 2" key="1">
    <citation type="journal article" date="2014" name="Nat. Commun.">
        <title>Klebsormidium flaccidum genome reveals primary factors for plant terrestrial adaptation.</title>
        <authorList>
            <person name="Hori K."/>
            <person name="Maruyama F."/>
            <person name="Fujisawa T."/>
            <person name="Togashi T."/>
            <person name="Yamamoto N."/>
            <person name="Seo M."/>
            <person name="Sato S."/>
            <person name="Yamada T."/>
            <person name="Mori H."/>
            <person name="Tajima N."/>
            <person name="Moriyama T."/>
            <person name="Ikeuchi M."/>
            <person name="Watanabe M."/>
            <person name="Wada H."/>
            <person name="Kobayashi K."/>
            <person name="Saito M."/>
            <person name="Masuda T."/>
            <person name="Sasaki-Sekimoto Y."/>
            <person name="Mashiguchi K."/>
            <person name="Awai K."/>
            <person name="Shimojima M."/>
            <person name="Masuda S."/>
            <person name="Iwai M."/>
            <person name="Nobusawa T."/>
            <person name="Narise T."/>
            <person name="Kondo S."/>
            <person name="Saito H."/>
            <person name="Sato R."/>
            <person name="Murakawa M."/>
            <person name="Ihara Y."/>
            <person name="Oshima-Yamada Y."/>
            <person name="Ohtaka K."/>
            <person name="Satoh M."/>
            <person name="Sonobe K."/>
            <person name="Ishii M."/>
            <person name="Ohtani R."/>
            <person name="Kanamori-Sato M."/>
            <person name="Honoki R."/>
            <person name="Miyazaki D."/>
            <person name="Mochizuki H."/>
            <person name="Umetsu J."/>
            <person name="Higashi K."/>
            <person name="Shibata D."/>
            <person name="Kamiya Y."/>
            <person name="Sato N."/>
            <person name="Nakamura Y."/>
            <person name="Tabata S."/>
            <person name="Ida S."/>
            <person name="Kurokawa K."/>
            <person name="Ohta H."/>
        </authorList>
    </citation>
    <scope>NUCLEOTIDE SEQUENCE [LARGE SCALE GENOMIC DNA]</scope>
    <source>
        <strain evidence="1 2">NIES-2285</strain>
    </source>
</reference>
<sequence length="258" mass="28664">MLSLLGLGAVGEAGKAIAGPFIFDPRAALCSDGRFSTDESGCIFANQRLFYRAGREIYIEQRFGQKGSRSTGAAVWEANLVLTRYMETLTPSYWKRKRVIELGTGTGFAAITAAMLGAADVTATDGDDRVLELAAKNFEANEAAFGSDLSTYLAQLRWGSSRDELEEAGIRPTYDVIVGADLTYYKDNIYPLVVTLADLSSPDTDIFLAHKQRQEENETYLHEQLATFFDWEEIRGNERGLSWGKDHPSVVILRLRKR</sequence>
<dbReference type="EMBL" id="DF237593">
    <property type="protein sequence ID" value="GAQ90474.1"/>
    <property type="molecule type" value="Genomic_DNA"/>
</dbReference>
<accession>A0A1Y1II49</accession>
<proteinExistence type="predicted"/>
<dbReference type="CDD" id="cd02440">
    <property type="entry name" value="AdoMet_MTases"/>
    <property type="match status" value="1"/>
</dbReference>
<dbReference type="GO" id="GO:0008276">
    <property type="term" value="F:protein methyltransferase activity"/>
    <property type="evidence" value="ECO:0000318"/>
    <property type="project" value="GO_Central"/>
</dbReference>
<evidence type="ECO:0000313" key="2">
    <source>
        <dbReference type="Proteomes" id="UP000054558"/>
    </source>
</evidence>
<keyword evidence="2" id="KW-1185">Reference proteome</keyword>
<dbReference type="Gene3D" id="3.40.50.150">
    <property type="entry name" value="Vaccinia Virus protein VP39"/>
    <property type="match status" value="1"/>
</dbReference>
<dbReference type="OMA" id="LFWELCD"/>
<dbReference type="SUPFAM" id="SSF53335">
    <property type="entry name" value="S-adenosyl-L-methionine-dependent methyltransferases"/>
    <property type="match status" value="1"/>
</dbReference>
<dbReference type="Proteomes" id="UP000054558">
    <property type="component" value="Unassembled WGS sequence"/>
</dbReference>